<comment type="caution">
    <text evidence="2">The sequence shown here is derived from an EMBL/GenBank/DDBJ whole genome shotgun (WGS) entry which is preliminary data.</text>
</comment>
<organism evidence="2 3">
    <name type="scientific">Phanerochaete sordida</name>
    <dbReference type="NCBI Taxonomy" id="48140"/>
    <lineage>
        <taxon>Eukaryota</taxon>
        <taxon>Fungi</taxon>
        <taxon>Dikarya</taxon>
        <taxon>Basidiomycota</taxon>
        <taxon>Agaricomycotina</taxon>
        <taxon>Agaricomycetes</taxon>
        <taxon>Polyporales</taxon>
        <taxon>Phanerochaetaceae</taxon>
        <taxon>Phanerochaete</taxon>
    </lineage>
</organism>
<reference evidence="2 3" key="1">
    <citation type="submission" date="2021-08" db="EMBL/GenBank/DDBJ databases">
        <title>Draft Genome Sequence of Phanerochaete sordida strain YK-624.</title>
        <authorList>
            <person name="Mori T."/>
            <person name="Dohra H."/>
            <person name="Suzuki T."/>
            <person name="Kawagishi H."/>
            <person name="Hirai H."/>
        </authorList>
    </citation>
    <scope>NUCLEOTIDE SEQUENCE [LARGE SCALE GENOMIC DNA]</scope>
    <source>
        <strain evidence="2 3">YK-624</strain>
    </source>
</reference>
<accession>A0A9P3LCU4</accession>
<dbReference type="Proteomes" id="UP000703269">
    <property type="component" value="Unassembled WGS sequence"/>
</dbReference>
<dbReference type="AlphaFoldDB" id="A0A9P3LCU4"/>
<evidence type="ECO:0000256" key="1">
    <source>
        <dbReference type="SAM" id="MobiDB-lite"/>
    </source>
</evidence>
<feature type="region of interest" description="Disordered" evidence="1">
    <location>
        <begin position="1"/>
        <end position="51"/>
    </location>
</feature>
<gene>
    <name evidence="2" type="ORF">PsYK624_057270</name>
</gene>
<proteinExistence type="predicted"/>
<name>A0A9P3LCU4_9APHY</name>
<keyword evidence="3" id="KW-1185">Reference proteome</keyword>
<evidence type="ECO:0000313" key="3">
    <source>
        <dbReference type="Proteomes" id="UP000703269"/>
    </source>
</evidence>
<evidence type="ECO:0000313" key="2">
    <source>
        <dbReference type="EMBL" id="GJE89623.1"/>
    </source>
</evidence>
<protein>
    <submittedName>
        <fullName evidence="2">Uncharacterized protein</fullName>
    </submittedName>
</protein>
<sequence>MSDKAHPQPIARMGTPIGEAKERQAMQSMAGAADPSAITVSPASDRASGFNAQKAMRGAAKYDALPCGGGRPRH</sequence>
<dbReference type="EMBL" id="BPQB01000013">
    <property type="protein sequence ID" value="GJE89623.1"/>
    <property type="molecule type" value="Genomic_DNA"/>
</dbReference>